<dbReference type="EMBL" id="JBHMEY010000012">
    <property type="protein sequence ID" value="MFB9096030.1"/>
    <property type="molecule type" value="Genomic_DNA"/>
</dbReference>
<dbReference type="Proteomes" id="UP001589607">
    <property type="component" value="Unassembled WGS sequence"/>
</dbReference>
<dbReference type="Pfam" id="PF17642">
    <property type="entry name" value="TssD"/>
    <property type="match status" value="1"/>
</dbReference>
<proteinExistence type="predicted"/>
<evidence type="ECO:0000313" key="1">
    <source>
        <dbReference type="EMBL" id="MFB9096030.1"/>
    </source>
</evidence>
<keyword evidence="2" id="KW-1185">Reference proteome</keyword>
<comment type="caution">
    <text evidence="1">The sequence shown here is derived from an EMBL/GenBank/DDBJ whole genome shotgun (WGS) entry which is preliminary data.</text>
</comment>
<evidence type="ECO:0000313" key="2">
    <source>
        <dbReference type="Proteomes" id="UP001589607"/>
    </source>
</evidence>
<reference evidence="1 2" key="1">
    <citation type="submission" date="2024-09" db="EMBL/GenBank/DDBJ databases">
        <authorList>
            <person name="Sun Q."/>
            <person name="Mori K."/>
        </authorList>
    </citation>
    <scope>NUCLEOTIDE SEQUENCE [LARGE SCALE GENOMIC DNA]</scope>
    <source>
        <strain evidence="1 2">CECT 7955</strain>
    </source>
</reference>
<dbReference type="RefSeq" id="WP_236457353.1">
    <property type="nucleotide sequence ID" value="NZ_CBCSGE010000006.1"/>
</dbReference>
<gene>
    <name evidence="1" type="primary">tssD</name>
    <name evidence="1" type="ORF">ACFFVF_05845</name>
</gene>
<organism evidence="1 2">
    <name type="scientific">Flavobacterium jumunjinense</name>
    <dbReference type="NCBI Taxonomy" id="998845"/>
    <lineage>
        <taxon>Bacteria</taxon>
        <taxon>Pseudomonadati</taxon>
        <taxon>Bacteroidota</taxon>
        <taxon>Flavobacteriia</taxon>
        <taxon>Flavobacteriales</taxon>
        <taxon>Flavobacteriaceae</taxon>
        <taxon>Flavobacterium</taxon>
    </lineage>
</organism>
<name>A0ABV5GKW5_9FLAO</name>
<sequence length="131" mass="14968">MSFLAKFEIDGEVMNVLEFQFSIGQDIDKSGKPSADPTGGRFRMVLESTKSTMLFDWMISNNQTKNGKVTFFRRDAVSKMRELQFNDGYCIGYNEMFLAQSNSSMSVEIIVSAKEIIMNGSKFSRNWPLKF</sequence>
<protein>
    <submittedName>
        <fullName evidence="1">Type VI secretion system tube protein TssD</fullName>
    </submittedName>
</protein>
<accession>A0ABV5GKW5</accession>
<dbReference type="InterPro" id="IPR041408">
    <property type="entry name" value="Hcp_Tssd"/>
</dbReference>